<feature type="region of interest" description="Disordered" evidence="1">
    <location>
        <begin position="1"/>
        <end position="88"/>
    </location>
</feature>
<protein>
    <submittedName>
        <fullName evidence="2">Uncharacterized protein</fullName>
    </submittedName>
</protein>
<feature type="compositionally biased region" description="Low complexity" evidence="1">
    <location>
        <begin position="67"/>
        <end position="80"/>
    </location>
</feature>
<comment type="caution">
    <text evidence="2">The sequence shown here is derived from an EMBL/GenBank/DDBJ whole genome shotgun (WGS) entry which is preliminary data.</text>
</comment>
<dbReference type="AlphaFoldDB" id="A0AAV8UCG7"/>
<reference evidence="2 3" key="1">
    <citation type="submission" date="2021-09" db="EMBL/GenBank/DDBJ databases">
        <title>Genomic insights and catalytic innovation underlie evolution of tropane alkaloids biosynthesis.</title>
        <authorList>
            <person name="Wang Y.-J."/>
            <person name="Tian T."/>
            <person name="Huang J.-P."/>
            <person name="Huang S.-X."/>
        </authorList>
    </citation>
    <scope>NUCLEOTIDE SEQUENCE [LARGE SCALE GENOMIC DNA]</scope>
    <source>
        <strain evidence="2">KIB-2018</strain>
        <tissue evidence="2">Leaf</tissue>
    </source>
</reference>
<dbReference type="Proteomes" id="UP001159364">
    <property type="component" value="Linkage Group LG08"/>
</dbReference>
<evidence type="ECO:0000256" key="1">
    <source>
        <dbReference type="SAM" id="MobiDB-lite"/>
    </source>
</evidence>
<evidence type="ECO:0000313" key="2">
    <source>
        <dbReference type="EMBL" id="KAJ8899027.1"/>
    </source>
</evidence>
<sequence>MESLDQEGNLPKYGRMRKREEETPSRPKLLYSTTIAGAPVEARNRATDESPKPTEGMIGKATAEEAQAGGVTGSSTAGGQPTVGTFNN</sequence>
<dbReference type="EMBL" id="JAIWQS010000008">
    <property type="protein sequence ID" value="KAJ8899027.1"/>
    <property type="molecule type" value="Genomic_DNA"/>
</dbReference>
<accession>A0AAV8UCG7</accession>
<name>A0AAV8UCG7_9ROSI</name>
<organism evidence="2 3">
    <name type="scientific">Erythroxylum novogranatense</name>
    <dbReference type="NCBI Taxonomy" id="1862640"/>
    <lineage>
        <taxon>Eukaryota</taxon>
        <taxon>Viridiplantae</taxon>
        <taxon>Streptophyta</taxon>
        <taxon>Embryophyta</taxon>
        <taxon>Tracheophyta</taxon>
        <taxon>Spermatophyta</taxon>
        <taxon>Magnoliopsida</taxon>
        <taxon>eudicotyledons</taxon>
        <taxon>Gunneridae</taxon>
        <taxon>Pentapetalae</taxon>
        <taxon>rosids</taxon>
        <taxon>fabids</taxon>
        <taxon>Malpighiales</taxon>
        <taxon>Erythroxylaceae</taxon>
        <taxon>Erythroxylum</taxon>
    </lineage>
</organism>
<gene>
    <name evidence="2" type="ORF">K2173_008850</name>
</gene>
<evidence type="ECO:0000313" key="3">
    <source>
        <dbReference type="Proteomes" id="UP001159364"/>
    </source>
</evidence>
<proteinExistence type="predicted"/>
<keyword evidence="3" id="KW-1185">Reference proteome</keyword>
<feature type="compositionally biased region" description="Basic and acidic residues" evidence="1">
    <location>
        <begin position="42"/>
        <end position="52"/>
    </location>
</feature>